<accession>A0A133UYU6</accession>
<protein>
    <submittedName>
        <fullName evidence="1">Uncharacterized protein</fullName>
    </submittedName>
</protein>
<evidence type="ECO:0000313" key="1">
    <source>
        <dbReference type="EMBL" id="KXA99353.1"/>
    </source>
</evidence>
<name>A0A133UYU6_9EURY</name>
<reference evidence="1 2" key="1">
    <citation type="journal article" date="2016" name="Sci. Rep.">
        <title>Metabolic traits of an uncultured archaeal lineage -MSBL1- from brine pools of the Red Sea.</title>
        <authorList>
            <person name="Mwirichia R."/>
            <person name="Alam I."/>
            <person name="Rashid M."/>
            <person name="Vinu M."/>
            <person name="Ba-Alawi W."/>
            <person name="Anthony Kamau A."/>
            <person name="Kamanda Ngugi D."/>
            <person name="Goker M."/>
            <person name="Klenk H.P."/>
            <person name="Bajic V."/>
            <person name="Stingl U."/>
        </authorList>
    </citation>
    <scope>NUCLEOTIDE SEQUENCE [LARGE SCALE GENOMIC DNA]</scope>
    <source>
        <strain evidence="1">SCGC-AAA259M10</strain>
    </source>
</reference>
<evidence type="ECO:0000313" key="2">
    <source>
        <dbReference type="Proteomes" id="UP000070341"/>
    </source>
</evidence>
<proteinExistence type="predicted"/>
<sequence length="284" mass="31174">MREINVSAVETSKGGRIVKKILVNGLTESAGKTTAALALYSQLEEAGEVSLFKPLAGNNYWYDYPVVMEGVREGRLYGKDAKLFSERSGIEEEVINPLHRLWAPVGIVGGRGRPGDDVVLLDRICDGEGTRLLIDSRTVVPDALSPLTNGVDRVERYSDEEEHDEYINSLYPPAFRNSLSHFERADVLIVESYSDVSLPYMVEGMDLAVTVEPGAAHVSDGEKFEEANSMVRGVYRNYGFEETRTGKVLRLVDSETLRLNPVDPKDSGGGEGFEELAEAVNGGL</sequence>
<dbReference type="EMBL" id="LHXU01000055">
    <property type="protein sequence ID" value="KXA99353.1"/>
    <property type="molecule type" value="Genomic_DNA"/>
</dbReference>
<dbReference type="AlphaFoldDB" id="A0A133UYU6"/>
<dbReference type="Proteomes" id="UP000070341">
    <property type="component" value="Unassembled WGS sequence"/>
</dbReference>
<gene>
    <name evidence="1" type="ORF">AKJ40_03335</name>
</gene>
<organism evidence="1 2">
    <name type="scientific">candidate division MSBL1 archaeon SCGC-AAA259M10</name>
    <dbReference type="NCBI Taxonomy" id="1698270"/>
    <lineage>
        <taxon>Archaea</taxon>
        <taxon>Methanobacteriati</taxon>
        <taxon>Methanobacteriota</taxon>
        <taxon>candidate division MSBL1</taxon>
    </lineage>
</organism>
<keyword evidence="2" id="KW-1185">Reference proteome</keyword>
<comment type="caution">
    <text evidence="1">The sequence shown here is derived from an EMBL/GenBank/DDBJ whole genome shotgun (WGS) entry which is preliminary data.</text>
</comment>